<proteinExistence type="predicted"/>
<dbReference type="SUPFAM" id="SSF101386">
    <property type="entry name" value="all-alpha NTP pyrophosphatases"/>
    <property type="match status" value="1"/>
</dbReference>
<sequence length="105" mass="12424">MVDQNKLVRDKIPDIIENSGRKAKYHILTEAEYLTALDEKLFEEVNEYQADKSLEEMADVLEVLYAICIARGYSIEELEEKRVEKLIHRGGFHKKLFLEYCEEER</sequence>
<evidence type="ECO:0000313" key="1">
    <source>
        <dbReference type="EMBL" id="PPK82339.1"/>
    </source>
</evidence>
<dbReference type="RefSeq" id="WP_104434707.1">
    <property type="nucleotide sequence ID" value="NZ_PTJA01000002.1"/>
</dbReference>
<protein>
    <submittedName>
        <fullName evidence="1">Putative house-cleaning noncanonical NTP pyrophosphatase (MazG superfamily)</fullName>
    </submittedName>
</protein>
<dbReference type="AlphaFoldDB" id="A0A2S6HWF8"/>
<reference evidence="1 2" key="1">
    <citation type="submission" date="2018-02" db="EMBL/GenBank/DDBJ databases">
        <title>Genomic Encyclopedia of Archaeal and Bacterial Type Strains, Phase II (KMG-II): from individual species to whole genera.</title>
        <authorList>
            <person name="Goeker M."/>
        </authorList>
    </citation>
    <scope>NUCLEOTIDE SEQUENCE [LARGE SCALE GENOMIC DNA]</scope>
    <source>
        <strain evidence="1 2">DSM 3808</strain>
    </source>
</reference>
<gene>
    <name evidence="1" type="ORF">BXY41_10225</name>
</gene>
<dbReference type="CDD" id="cd11532">
    <property type="entry name" value="NTP-PPase_COG4997"/>
    <property type="match status" value="1"/>
</dbReference>
<keyword evidence="2" id="KW-1185">Reference proteome</keyword>
<comment type="caution">
    <text evidence="1">The sequence shown here is derived from an EMBL/GenBank/DDBJ whole genome shotgun (WGS) entry which is preliminary data.</text>
</comment>
<evidence type="ECO:0000313" key="2">
    <source>
        <dbReference type="Proteomes" id="UP000237749"/>
    </source>
</evidence>
<dbReference type="OrthoDB" id="9813491at2"/>
<name>A0A2S6HWF8_9FIRM</name>
<dbReference type="Proteomes" id="UP000237749">
    <property type="component" value="Unassembled WGS sequence"/>
</dbReference>
<dbReference type="EMBL" id="PTJA01000002">
    <property type="protein sequence ID" value="PPK82339.1"/>
    <property type="molecule type" value="Genomic_DNA"/>
</dbReference>
<dbReference type="InterPro" id="IPR038735">
    <property type="entry name" value="MSMEG_1276-like_NTP-PPase_dom"/>
</dbReference>
<organism evidence="1 2">
    <name type="scientific">Lacrimispora xylanisolvens</name>
    <dbReference type="NCBI Taxonomy" id="384636"/>
    <lineage>
        <taxon>Bacteria</taxon>
        <taxon>Bacillati</taxon>
        <taxon>Bacillota</taxon>
        <taxon>Clostridia</taxon>
        <taxon>Lachnospirales</taxon>
        <taxon>Lachnospiraceae</taxon>
        <taxon>Lacrimispora</taxon>
    </lineage>
</organism>
<accession>A0A2S6HWF8</accession>